<dbReference type="PANTHER" id="PTHR40459:SF1">
    <property type="entry name" value="CONSERVED HYPOTHETICAL ALANINE AND LEUCINE RICH PROTEIN"/>
    <property type="match status" value="1"/>
</dbReference>
<dbReference type="SUPFAM" id="SSF51735">
    <property type="entry name" value="NAD(P)-binding Rossmann-fold domains"/>
    <property type="match status" value="1"/>
</dbReference>
<dbReference type="OrthoDB" id="9810755at2"/>
<sequence>MITVVLLGAGNVAQHLYTAFRNQELTKVVQCYNRKGIPIHKNQKKDTVTSDLSNLKEADLYILAISDDAIEEVSRALPFQNRLVVHTSGSVPMDAINDKNFRGVFYPLQTFSATKEVNFTNIPFCIEAESEKDETILKSLASQLSKKIYDINSDQRNVLHVAAVFVNNFTNHMFSLGNDICKENEVPFEILHPLIQETAKKIIEIEPDNAQTGPAIRNDIKTIDRHIDILKNESQKNIYKILTKAIQSKYGKEL</sequence>
<dbReference type="InterPro" id="IPR018931">
    <property type="entry name" value="DUF2520"/>
</dbReference>
<organism evidence="2 3">
    <name type="scientific">Aquimarina amphilecti</name>
    <dbReference type="NCBI Taxonomy" id="1038014"/>
    <lineage>
        <taxon>Bacteria</taxon>
        <taxon>Pseudomonadati</taxon>
        <taxon>Bacteroidota</taxon>
        <taxon>Flavobacteriia</taxon>
        <taxon>Flavobacteriales</taxon>
        <taxon>Flavobacteriaceae</taxon>
        <taxon>Aquimarina</taxon>
    </lineage>
</organism>
<dbReference type="InterPro" id="IPR036291">
    <property type="entry name" value="NAD(P)-bd_dom_sf"/>
</dbReference>
<dbReference type="Gene3D" id="3.40.50.720">
    <property type="entry name" value="NAD(P)-binding Rossmann-like Domain"/>
    <property type="match status" value="1"/>
</dbReference>
<dbReference type="SUPFAM" id="SSF48179">
    <property type="entry name" value="6-phosphogluconate dehydrogenase C-terminal domain-like"/>
    <property type="match status" value="1"/>
</dbReference>
<dbReference type="InterPro" id="IPR008927">
    <property type="entry name" value="6-PGluconate_DH-like_C_sf"/>
</dbReference>
<reference evidence="2 3" key="1">
    <citation type="submission" date="2016-10" db="EMBL/GenBank/DDBJ databases">
        <authorList>
            <person name="de Groot N.N."/>
        </authorList>
    </citation>
    <scope>NUCLEOTIDE SEQUENCE [LARGE SCALE GENOMIC DNA]</scope>
    <source>
        <strain evidence="2 3">DSM 25232</strain>
    </source>
</reference>
<dbReference type="InterPro" id="IPR037108">
    <property type="entry name" value="TM1727-like_C_sf"/>
</dbReference>
<dbReference type="Pfam" id="PF10728">
    <property type="entry name" value="DUF2520"/>
    <property type="match status" value="1"/>
</dbReference>
<dbReference type="AlphaFoldDB" id="A0A1H7FPC7"/>
<keyword evidence="3" id="KW-1185">Reference proteome</keyword>
<accession>A0A1H7FPC7</accession>
<evidence type="ECO:0000313" key="2">
    <source>
        <dbReference type="EMBL" id="SEK26000.1"/>
    </source>
</evidence>
<dbReference type="STRING" id="1038014.SAMN04487910_0102"/>
<gene>
    <name evidence="2" type="ORF">SAMN04487910_0102</name>
</gene>
<protein>
    <recommendedName>
        <fullName evidence="1">DUF2520 domain-containing protein</fullName>
    </recommendedName>
</protein>
<evidence type="ECO:0000313" key="3">
    <source>
        <dbReference type="Proteomes" id="UP000198521"/>
    </source>
</evidence>
<dbReference type="EMBL" id="FOAB01000001">
    <property type="protein sequence ID" value="SEK26000.1"/>
    <property type="molecule type" value="Genomic_DNA"/>
</dbReference>
<dbReference type="PANTHER" id="PTHR40459">
    <property type="entry name" value="CONSERVED HYPOTHETICAL ALANINE AND LEUCINE RICH PROTEIN"/>
    <property type="match status" value="1"/>
</dbReference>
<proteinExistence type="predicted"/>
<name>A0A1H7FPC7_AQUAM</name>
<feature type="domain" description="DUF2520" evidence="1">
    <location>
        <begin position="122"/>
        <end position="245"/>
    </location>
</feature>
<dbReference type="RefSeq" id="WP_091404018.1">
    <property type="nucleotide sequence ID" value="NZ_FOAB01000001.1"/>
</dbReference>
<dbReference type="Gene3D" id="1.10.1040.20">
    <property type="entry name" value="ProC-like, C-terminal domain"/>
    <property type="match status" value="1"/>
</dbReference>
<evidence type="ECO:0000259" key="1">
    <source>
        <dbReference type="Pfam" id="PF10728"/>
    </source>
</evidence>
<dbReference type="Proteomes" id="UP000198521">
    <property type="component" value="Unassembled WGS sequence"/>
</dbReference>